<dbReference type="InterPro" id="IPR050263">
    <property type="entry name" value="Bact_Fimbrial_Adh_Pro"/>
</dbReference>
<reference evidence="6 7" key="1">
    <citation type="journal article" date="2008" name="DNA Res.">
        <title>Complete genome sequence and comparative analysis of the wild-type commensal Escherichia coli strain SE11 isolated from a healthy adult.</title>
        <authorList>
            <person name="Oshima K."/>
            <person name="Toh H."/>
            <person name="Ogura Y."/>
            <person name="Sasamoto H."/>
            <person name="Morita H."/>
            <person name="Park S.-H."/>
            <person name="Ooka T."/>
            <person name="Iyoda S."/>
            <person name="Taylor T.D."/>
            <person name="Hayashi T."/>
            <person name="Itoh K."/>
            <person name="Hattori M."/>
        </authorList>
    </citation>
    <scope>NUCLEOTIDE SEQUENCE [LARGE SCALE GENOMIC DNA]</scope>
    <source>
        <strain evidence="6 7">SE11</strain>
    </source>
</reference>
<dbReference type="Proteomes" id="UP000008199">
    <property type="component" value="Plasmid pSE11-3"/>
</dbReference>
<dbReference type="SUPFAM" id="SSF49401">
    <property type="entry name" value="Bacterial adhesins"/>
    <property type="match status" value="1"/>
</dbReference>
<protein>
    <submittedName>
        <fullName evidence="6">Fimbrial protein</fullName>
    </submittedName>
</protein>
<evidence type="ECO:0000313" key="6">
    <source>
        <dbReference type="EMBL" id="BAG80505.1"/>
    </source>
</evidence>
<keyword evidence="4" id="KW-0281">Fimbrium</keyword>
<gene>
    <name evidence="6" type="ordered locus">ECSE_P3-0066</name>
</gene>
<dbReference type="InterPro" id="IPR008966">
    <property type="entry name" value="Adhesion_dom_sf"/>
</dbReference>
<evidence type="ECO:0000256" key="4">
    <source>
        <dbReference type="ARBA" id="ARBA00023263"/>
    </source>
</evidence>
<dbReference type="PANTHER" id="PTHR33420">
    <property type="entry name" value="FIMBRIAL SUBUNIT ELFA-RELATED"/>
    <property type="match status" value="1"/>
</dbReference>
<organism evidence="6 7">
    <name type="scientific">Escherichia coli (strain SE11)</name>
    <dbReference type="NCBI Taxonomy" id="409438"/>
    <lineage>
        <taxon>Bacteria</taxon>
        <taxon>Pseudomonadati</taxon>
        <taxon>Pseudomonadota</taxon>
        <taxon>Gammaproteobacteria</taxon>
        <taxon>Enterobacterales</taxon>
        <taxon>Enterobacteriaceae</taxon>
        <taxon>Escherichia</taxon>
    </lineage>
</organism>
<dbReference type="GO" id="GO:0043709">
    <property type="term" value="P:cell adhesion involved in single-species biofilm formation"/>
    <property type="evidence" value="ECO:0007669"/>
    <property type="project" value="TreeGrafter"/>
</dbReference>
<accession>A0A979H0V8</accession>
<dbReference type="EMBL" id="AP009243">
    <property type="protein sequence ID" value="BAG80505.1"/>
    <property type="molecule type" value="Genomic_DNA"/>
</dbReference>
<proteinExistence type="inferred from homology"/>
<evidence type="ECO:0000256" key="5">
    <source>
        <dbReference type="SAM" id="SignalP"/>
    </source>
</evidence>
<dbReference type="InterPro" id="IPR036937">
    <property type="entry name" value="Adhesion_dom_fimbrial_sf"/>
</dbReference>
<feature type="chain" id="PRO_5037494627" evidence="5">
    <location>
        <begin position="30"/>
        <end position="184"/>
    </location>
</feature>
<feature type="signal peptide" evidence="5">
    <location>
        <begin position="1"/>
        <end position="29"/>
    </location>
</feature>
<dbReference type="Gene3D" id="2.60.40.1090">
    <property type="entry name" value="Fimbrial-type adhesion domain"/>
    <property type="match status" value="1"/>
</dbReference>
<comment type="subcellular location">
    <subcellularLocation>
        <location evidence="1">Fimbrium</location>
    </subcellularLocation>
</comment>
<dbReference type="GO" id="GO:0009289">
    <property type="term" value="C:pilus"/>
    <property type="evidence" value="ECO:0007669"/>
    <property type="project" value="UniProtKB-SubCell"/>
</dbReference>
<comment type="similarity">
    <text evidence="2">Belongs to the fimbrial protein family.</text>
</comment>
<dbReference type="AlphaFoldDB" id="A0A979H0V8"/>
<name>A0A979H0V8_ECOSE</name>
<evidence type="ECO:0000256" key="3">
    <source>
        <dbReference type="ARBA" id="ARBA00022729"/>
    </source>
</evidence>
<evidence type="ECO:0000313" key="7">
    <source>
        <dbReference type="Proteomes" id="UP000008199"/>
    </source>
</evidence>
<evidence type="ECO:0000256" key="2">
    <source>
        <dbReference type="ARBA" id="ARBA00006671"/>
    </source>
</evidence>
<geneLocation type="plasmid" evidence="6 7">
    <name>pSE11-3</name>
</geneLocation>
<dbReference type="PANTHER" id="PTHR33420:SF3">
    <property type="entry name" value="FIMBRIAL SUBUNIT ELFA"/>
    <property type="match status" value="1"/>
</dbReference>
<sequence>MEIDTMKKTITAAFVSSVLAVSAMTVAHAATSTTVNVIGTVNTATCDVVANTQSVNLGNAKPAEFTTINAAVASTKQQFAISLQNCSGAGTGQAQLKVTGPVSSAGSTYFSKDPSSVVAISLTDKTSSSEVSNGALINLGSANAPDGTLNSIQMPFEVALKSSTTSPKGGVVVEAPLTFSFVYN</sequence>
<keyword evidence="6" id="KW-0614">Plasmid</keyword>
<dbReference type="KEGG" id="ecy:ECSE_P3-0066"/>
<keyword evidence="3 5" id="KW-0732">Signal</keyword>
<evidence type="ECO:0000256" key="1">
    <source>
        <dbReference type="ARBA" id="ARBA00004561"/>
    </source>
</evidence>